<sequence length="129" mass="14277">MSRTRIVGGKITEIVGGEYNIHSKGSITLTSLEGSVNITAGKGITYRNPRTAPTISKITTECIVEFRTKQDGSYTGQFGFDWLRVDDNGLTTEAKYYDCLENGYEAPTAKLHTETQILNMNLKTKHLSP</sequence>
<organism evidence="1">
    <name type="scientific">Flavobacterium columnare</name>
    <dbReference type="NCBI Taxonomy" id="996"/>
    <lineage>
        <taxon>Bacteria</taxon>
        <taxon>Pseudomonadati</taxon>
        <taxon>Bacteroidota</taxon>
        <taxon>Flavobacteriia</taxon>
        <taxon>Flavobacteriales</taxon>
        <taxon>Flavobacteriaceae</taxon>
        <taxon>Flavobacterium</taxon>
    </lineage>
</organism>
<evidence type="ECO:0000313" key="1">
    <source>
        <dbReference type="EMBL" id="QYS88277.1"/>
    </source>
</evidence>
<dbReference type="Proteomes" id="UP000824721">
    <property type="component" value="Chromosome"/>
</dbReference>
<accession>A0A8G0P5Q0</accession>
<protein>
    <submittedName>
        <fullName evidence="1">Uncharacterized protein</fullName>
    </submittedName>
</protein>
<proteinExistence type="predicted"/>
<dbReference type="AlphaFoldDB" id="A0A8G0P5Q0"/>
<gene>
    <name evidence="1" type="ORF">JJC05_10995</name>
</gene>
<name>A0A8G0P5Q0_9FLAO</name>
<dbReference type="KEGG" id="fdv:JJC05_10995"/>
<dbReference type="EMBL" id="CP067378">
    <property type="protein sequence ID" value="QYS88277.1"/>
    <property type="molecule type" value="Genomic_DNA"/>
</dbReference>
<reference evidence="1" key="1">
    <citation type="submission" date="2020-12" db="EMBL/GenBank/DDBJ databases">
        <title>Genome sequencing of genetic groups of Flavobacterium columnare.</title>
        <authorList>
            <person name="Waldbieser G.C."/>
            <person name="Griffin M.J."/>
            <person name="LaFrentz B.R."/>
        </authorList>
    </citation>
    <scope>NUCLEOTIDE SEQUENCE</scope>
    <source>
        <strain evidence="1">90-106</strain>
    </source>
</reference>